<reference evidence="3" key="1">
    <citation type="submission" date="2011-06" db="EMBL/GenBank/DDBJ databases">
        <authorList>
            <consortium name="US DOE Joint Genome Institute (JGI-PGF)"/>
            <person name="Lucas S."/>
            <person name="Han J."/>
            <person name="Lapidus A."/>
            <person name="Cheng J.-F."/>
            <person name="Goodwin L."/>
            <person name="Pitluck S."/>
            <person name="Peters L."/>
            <person name="Land M.L."/>
            <person name="Hauser L."/>
            <person name="Vogl K."/>
            <person name="Liu Z."/>
            <person name="Overmann J."/>
            <person name="Frigaard N.-U."/>
            <person name="Bryant D.A."/>
            <person name="Woyke T.J."/>
        </authorList>
    </citation>
    <scope>NUCLEOTIDE SEQUENCE [LARGE SCALE GENOMIC DNA]</scope>
    <source>
        <strain evidence="3">970</strain>
    </source>
</reference>
<evidence type="ECO:0000313" key="3">
    <source>
        <dbReference type="Proteomes" id="UP000002964"/>
    </source>
</evidence>
<organism evidence="2 3">
    <name type="scientific">Thiorhodovibrio frisius</name>
    <dbReference type="NCBI Taxonomy" id="631362"/>
    <lineage>
        <taxon>Bacteria</taxon>
        <taxon>Pseudomonadati</taxon>
        <taxon>Pseudomonadota</taxon>
        <taxon>Gammaproteobacteria</taxon>
        <taxon>Chromatiales</taxon>
        <taxon>Chromatiaceae</taxon>
        <taxon>Thiorhodovibrio</taxon>
    </lineage>
</organism>
<gene>
    <name evidence="2" type="ORF">Thi970DRAFT_03083</name>
</gene>
<dbReference type="RefSeq" id="WP_009149865.1">
    <property type="nucleotide sequence ID" value="NZ_CP121471.1"/>
</dbReference>
<keyword evidence="3" id="KW-1185">Reference proteome</keyword>
<feature type="region of interest" description="Disordered" evidence="1">
    <location>
        <begin position="1"/>
        <end position="23"/>
    </location>
</feature>
<evidence type="ECO:0000313" key="2">
    <source>
        <dbReference type="EMBL" id="EIC19505.1"/>
    </source>
</evidence>
<accession>H8Z5F9</accession>
<dbReference type="EMBL" id="JH603170">
    <property type="protein sequence ID" value="EIC19505.1"/>
    <property type="molecule type" value="Genomic_DNA"/>
</dbReference>
<sequence length="90" mass="9807">MLKETENQIPLQPLPEIDNTNDPEARAVATFSKSLATLLNLYESDDHPWIIAAIVTQAAIRLHGCPTCLTRGAMAQAEAMFTDAPAMTCH</sequence>
<proteinExistence type="predicted"/>
<name>H8Z5F9_9GAMM</name>
<dbReference type="Proteomes" id="UP000002964">
    <property type="component" value="Unassembled WGS sequence"/>
</dbReference>
<dbReference type="STRING" id="631362.Thi970DRAFT_03083"/>
<evidence type="ECO:0000256" key="1">
    <source>
        <dbReference type="SAM" id="MobiDB-lite"/>
    </source>
</evidence>
<protein>
    <submittedName>
        <fullName evidence="2">Uncharacterized protein</fullName>
    </submittedName>
</protein>
<dbReference type="AlphaFoldDB" id="H8Z5F9"/>
<dbReference type="HOGENOM" id="CLU_2439868_0_0_6"/>
<reference evidence="2 3" key="2">
    <citation type="submission" date="2011-11" db="EMBL/GenBank/DDBJ databases">
        <authorList>
            <consortium name="US DOE Joint Genome Institute"/>
            <person name="Lucas S."/>
            <person name="Han J."/>
            <person name="Lapidus A."/>
            <person name="Cheng J.-F."/>
            <person name="Goodwin L."/>
            <person name="Pitluck S."/>
            <person name="Peters L."/>
            <person name="Ovchinnikova G."/>
            <person name="Zhang X."/>
            <person name="Detter J.C."/>
            <person name="Han C."/>
            <person name="Tapia R."/>
            <person name="Land M."/>
            <person name="Hauser L."/>
            <person name="Kyrpides N."/>
            <person name="Ivanova N."/>
            <person name="Pagani I."/>
            <person name="Vogl K."/>
            <person name="Liu Z."/>
            <person name="Overmann J."/>
            <person name="Frigaard N.-U."/>
            <person name="Bryant D."/>
            <person name="Woyke T."/>
        </authorList>
    </citation>
    <scope>NUCLEOTIDE SEQUENCE [LARGE SCALE GENOMIC DNA]</scope>
    <source>
        <strain evidence="2 3">970</strain>
    </source>
</reference>